<gene>
    <name evidence="1" type="ORF">VZ94_07000</name>
</gene>
<proteinExistence type="predicted"/>
<protein>
    <recommendedName>
        <fullName evidence="3">Filamentation induced by cAMP protein Fic</fullName>
    </recommendedName>
</protein>
<dbReference type="RefSeq" id="WP_045778685.1">
    <property type="nucleotide sequence ID" value="NZ_LAJX01000061.1"/>
</dbReference>
<dbReference type="PATRIC" id="fig|1632867.3.peg.4870"/>
<keyword evidence="2" id="KW-1185">Reference proteome</keyword>
<comment type="caution">
    <text evidence="1">The sequence shown here is derived from an EMBL/GenBank/DDBJ whole genome shotgun (WGS) entry which is preliminary data.</text>
</comment>
<accession>A0A0F3IK88</accession>
<dbReference type="AlphaFoldDB" id="A0A0F3IK88"/>
<dbReference type="EMBL" id="LAJX01000061">
    <property type="protein sequence ID" value="KJV07111.1"/>
    <property type="molecule type" value="Genomic_DNA"/>
</dbReference>
<reference evidence="2" key="1">
    <citation type="submission" date="2015-03" db="EMBL/GenBank/DDBJ databases">
        <title>Draft genome sequence of a novel methanotroph (Sn10-6) isolated from flooded ricefield rhizosphere in India.</title>
        <authorList>
            <person name="Pandit P.S."/>
            <person name="Pore S.D."/>
            <person name="Arora P."/>
            <person name="Kapse N.G."/>
            <person name="Dhakephalkar P.K."/>
            <person name="Rahalkar M.C."/>
        </authorList>
    </citation>
    <scope>NUCLEOTIDE SEQUENCE [LARGE SCALE GENOMIC DNA]</scope>
    <source>
        <strain evidence="2">Sn10-6</strain>
    </source>
</reference>
<dbReference type="InterPro" id="IPR036388">
    <property type="entry name" value="WH-like_DNA-bd_sf"/>
</dbReference>
<reference evidence="1 2" key="2">
    <citation type="journal article" date="2016" name="Microb. Ecol.">
        <title>Genome Characteristics of a Novel Type I Methanotroph (Sn10-6) Isolated from a Flooded Indian Rice Field.</title>
        <authorList>
            <person name="Rahalkar M.C."/>
            <person name="Pandit P.S."/>
            <person name="Dhakephalkar P.K."/>
            <person name="Pore S."/>
            <person name="Arora P."/>
            <person name="Kapse N."/>
        </authorList>
    </citation>
    <scope>NUCLEOTIDE SEQUENCE [LARGE SCALE GENOMIC DNA]</scope>
    <source>
        <strain evidence="1 2">Sn10-6</strain>
    </source>
</reference>
<organism evidence="1 2">
    <name type="scientific">Methylocucumis oryzae</name>
    <dbReference type="NCBI Taxonomy" id="1632867"/>
    <lineage>
        <taxon>Bacteria</taxon>
        <taxon>Pseudomonadati</taxon>
        <taxon>Pseudomonadota</taxon>
        <taxon>Gammaproteobacteria</taxon>
        <taxon>Methylococcales</taxon>
        <taxon>Methylococcaceae</taxon>
        <taxon>Methylocucumis</taxon>
    </lineage>
</organism>
<evidence type="ECO:0000313" key="2">
    <source>
        <dbReference type="Proteomes" id="UP000033684"/>
    </source>
</evidence>
<evidence type="ECO:0008006" key="3">
    <source>
        <dbReference type="Google" id="ProtNLM"/>
    </source>
</evidence>
<evidence type="ECO:0000313" key="1">
    <source>
        <dbReference type="EMBL" id="KJV07111.1"/>
    </source>
</evidence>
<name>A0A0F3IK88_9GAMM</name>
<dbReference type="Gene3D" id="1.10.10.10">
    <property type="entry name" value="Winged helix-like DNA-binding domain superfamily/Winged helix DNA-binding domain"/>
    <property type="match status" value="1"/>
</dbReference>
<sequence length="62" mass="6682">MLAKLFCAGPDGFIGGLSAEKYIGITGAPRATATRDLQDLVGKGVLLRHGERKHTRYVLNLN</sequence>
<dbReference type="Proteomes" id="UP000033684">
    <property type="component" value="Unassembled WGS sequence"/>
</dbReference>